<keyword evidence="2" id="KW-0812">Transmembrane</keyword>
<sequence length="394" mass="40626">MAGSSSSSSAGVFRTFDNTDPGIEYSQGDWLDDRGIAGVFNNTLAETTTQGATVHIEFTASQIVIIGATVAPTGASPDSGPISAYSIDGAKNSVFLFQADPVNATGVTFFNSGPLTLGAHTLDIKIITITDEIPYLLDAVYLEEPVQQATSTAQWVSTVFVTPPAATNLADTSNVSGGASSSSVPVGAIVGGTIGGVALLVSAALAVYFLYFRRRQHGVYAYQSFGGAPIFDSGMHVVFEPAGVVIEHPCAEKDHLTGHPAEAAQVEPFLAPAPTSSYSDHPPYAPTAPSEVPPTPRTPHTYPPATSTFGGSGSGAGSSSGRTLSVVNDTADLGYLTPAQRKAAEAKQQSMSQPGDVQFHADSGARFDSLGRPIEASTSEVAPLADVPPEYTPS</sequence>
<keyword evidence="2" id="KW-1133">Transmembrane helix</keyword>
<evidence type="ECO:0000313" key="3">
    <source>
        <dbReference type="EMBL" id="KAJ8487303.1"/>
    </source>
</evidence>
<feature type="compositionally biased region" description="Low complexity" evidence="1">
    <location>
        <begin position="298"/>
        <end position="309"/>
    </location>
</feature>
<organism evidence="3 4">
    <name type="scientific">Trametes cubensis</name>
    <dbReference type="NCBI Taxonomy" id="1111947"/>
    <lineage>
        <taxon>Eukaryota</taxon>
        <taxon>Fungi</taxon>
        <taxon>Dikarya</taxon>
        <taxon>Basidiomycota</taxon>
        <taxon>Agaricomycotina</taxon>
        <taxon>Agaricomycetes</taxon>
        <taxon>Polyporales</taxon>
        <taxon>Polyporaceae</taxon>
        <taxon>Trametes</taxon>
    </lineage>
</organism>
<dbReference type="Gene3D" id="2.60.120.260">
    <property type="entry name" value="Galactose-binding domain-like"/>
    <property type="match status" value="1"/>
</dbReference>
<proteinExistence type="predicted"/>
<dbReference type="Proteomes" id="UP001215151">
    <property type="component" value="Unassembled WGS sequence"/>
</dbReference>
<dbReference type="CDD" id="cd12087">
    <property type="entry name" value="TM_EGFR-like"/>
    <property type="match status" value="1"/>
</dbReference>
<comment type="caution">
    <text evidence="3">The sequence shown here is derived from an EMBL/GenBank/DDBJ whole genome shotgun (WGS) entry which is preliminary data.</text>
</comment>
<accession>A0AAD7XC66</accession>
<gene>
    <name evidence="3" type="ORF">ONZ51_g4269</name>
</gene>
<protein>
    <recommendedName>
        <fullName evidence="5">Transmembrane protein</fullName>
    </recommendedName>
</protein>
<evidence type="ECO:0008006" key="5">
    <source>
        <dbReference type="Google" id="ProtNLM"/>
    </source>
</evidence>
<dbReference type="AlphaFoldDB" id="A0AAD7XC66"/>
<keyword evidence="2" id="KW-0472">Membrane</keyword>
<evidence type="ECO:0000256" key="1">
    <source>
        <dbReference type="SAM" id="MobiDB-lite"/>
    </source>
</evidence>
<feature type="region of interest" description="Disordered" evidence="1">
    <location>
        <begin position="272"/>
        <end position="324"/>
    </location>
</feature>
<name>A0AAD7XC66_9APHY</name>
<reference evidence="3" key="1">
    <citation type="submission" date="2022-11" db="EMBL/GenBank/DDBJ databases">
        <title>Genome Sequence of Cubamyces cubensis.</title>
        <authorList>
            <person name="Buettner E."/>
        </authorList>
    </citation>
    <scope>NUCLEOTIDE SEQUENCE</scope>
    <source>
        <strain evidence="3">MPL-01</strain>
    </source>
</reference>
<feature type="region of interest" description="Disordered" evidence="1">
    <location>
        <begin position="343"/>
        <end position="394"/>
    </location>
</feature>
<feature type="transmembrane region" description="Helical" evidence="2">
    <location>
        <begin position="186"/>
        <end position="211"/>
    </location>
</feature>
<feature type="compositionally biased region" description="Pro residues" evidence="1">
    <location>
        <begin position="283"/>
        <end position="297"/>
    </location>
</feature>
<keyword evidence="4" id="KW-1185">Reference proteome</keyword>
<evidence type="ECO:0000313" key="4">
    <source>
        <dbReference type="Proteomes" id="UP001215151"/>
    </source>
</evidence>
<evidence type="ECO:0000256" key="2">
    <source>
        <dbReference type="SAM" id="Phobius"/>
    </source>
</evidence>
<dbReference type="EMBL" id="JAPEVG010000081">
    <property type="protein sequence ID" value="KAJ8487303.1"/>
    <property type="molecule type" value="Genomic_DNA"/>
</dbReference>